<protein>
    <submittedName>
        <fullName evidence="1">Uncharacterized protein</fullName>
    </submittedName>
</protein>
<comment type="caution">
    <text evidence="1">The sequence shown here is derived from an EMBL/GenBank/DDBJ whole genome shotgun (WGS) entry which is preliminary data.</text>
</comment>
<sequence length="475" mass="52226">MAGRHHHYRGGGQTRGGRGGSEGGRGGHGARSHGDYGHPGMDGGFSDDYLAGVQMGMNMAYGQAPPPPGLGQMPPHPAWTQSSVGPASRQPVPQSAPQEGAGRRRRKRKAGQEGQNMPKRQRKPETEPAESVEEENGKTTSSIDDSGEPERPPSVLAEDLVRVTGWIPEDDDPRWRWFPNSEPLVEHADDARDGKHFPAFMSWASALSPEIVRCGNCGQPGHVVAECTSISASGYTYGCTICNARHSTSRCKQFPGEDDLEGRVYLLVTQRANKPPLKGLFWYPIMCKYMQENPTATVNGLPWTLEFGKTAYGDLGLYRTISSAMAQESVARRPVDTKTRSWEAAQATYADMPQRQKQARGPRDQDLCEPDQAANAELPQMPLDGGERDHLELNEAEMPRMNESLADGRSIPGHERRSWPQPESHAHKSSLFEVLGSHAGRHTRLLEAKSKARRALQHQSIPHQTTRATSSQRVV</sequence>
<organism evidence="1 2">
    <name type="scientific">Fusarium decemcellulare</name>
    <dbReference type="NCBI Taxonomy" id="57161"/>
    <lineage>
        <taxon>Eukaryota</taxon>
        <taxon>Fungi</taxon>
        <taxon>Dikarya</taxon>
        <taxon>Ascomycota</taxon>
        <taxon>Pezizomycotina</taxon>
        <taxon>Sordariomycetes</taxon>
        <taxon>Hypocreomycetidae</taxon>
        <taxon>Hypocreales</taxon>
        <taxon>Nectriaceae</taxon>
        <taxon>Fusarium</taxon>
        <taxon>Fusarium decemcellulare species complex</taxon>
    </lineage>
</organism>
<name>A0ACC1RXL0_9HYPO</name>
<reference evidence="1" key="1">
    <citation type="submission" date="2022-08" db="EMBL/GenBank/DDBJ databases">
        <title>Genome Sequence of Fusarium decemcellulare.</title>
        <authorList>
            <person name="Buettner E."/>
        </authorList>
    </citation>
    <scope>NUCLEOTIDE SEQUENCE</scope>
    <source>
        <strain evidence="1">Babe19</strain>
    </source>
</reference>
<dbReference type="Proteomes" id="UP001148629">
    <property type="component" value="Unassembled WGS sequence"/>
</dbReference>
<dbReference type="EMBL" id="JANRMS010001505">
    <property type="protein sequence ID" value="KAJ3527794.1"/>
    <property type="molecule type" value="Genomic_DNA"/>
</dbReference>
<keyword evidence="2" id="KW-1185">Reference proteome</keyword>
<accession>A0ACC1RXL0</accession>
<evidence type="ECO:0000313" key="1">
    <source>
        <dbReference type="EMBL" id="KAJ3527794.1"/>
    </source>
</evidence>
<proteinExistence type="predicted"/>
<gene>
    <name evidence="1" type="ORF">NM208_g10529</name>
</gene>
<evidence type="ECO:0000313" key="2">
    <source>
        <dbReference type="Proteomes" id="UP001148629"/>
    </source>
</evidence>